<dbReference type="SMART" id="SM00342">
    <property type="entry name" value="HTH_ARAC"/>
    <property type="match status" value="1"/>
</dbReference>
<evidence type="ECO:0000313" key="6">
    <source>
        <dbReference type="EMBL" id="QIX90888.1"/>
    </source>
</evidence>
<dbReference type="AlphaFoldDB" id="A0AAP9LYX6"/>
<dbReference type="Proteomes" id="UP000719916">
    <property type="component" value="Unassembled WGS sequence"/>
</dbReference>
<dbReference type="InterPro" id="IPR018060">
    <property type="entry name" value="HTH_AraC"/>
</dbReference>
<dbReference type="PANTHER" id="PTHR43280:SF2">
    <property type="entry name" value="HTH-TYPE TRANSCRIPTIONAL REGULATOR EXSA"/>
    <property type="match status" value="1"/>
</dbReference>
<keyword evidence="2" id="KW-0238">DNA-binding</keyword>
<name>A0AAP9LYX6_9FIRM</name>
<protein>
    <submittedName>
        <fullName evidence="6">Helix-turn-helix transcriptional regulator</fullName>
    </submittedName>
</protein>
<evidence type="ECO:0000313" key="7">
    <source>
        <dbReference type="Proteomes" id="UP000501069"/>
    </source>
</evidence>
<reference evidence="5 8" key="2">
    <citation type="journal article" date="2020" name="Cell Host Microbe">
        <title>Functional and Genomic Variation between Human-Derived Isolates of Lachnospiraceae Reveals Inter- and Intra-Species Diversity.</title>
        <authorList>
            <person name="Sorbara M.T."/>
            <person name="Littmann E.R."/>
            <person name="Fontana E."/>
            <person name="Moody T.U."/>
            <person name="Kohout C.E."/>
            <person name="Gjonbalaj M."/>
            <person name="Eaton V."/>
            <person name="Seok R."/>
            <person name="Leiner I.M."/>
            <person name="Pamer E.G."/>
        </authorList>
    </citation>
    <scope>NUCLEOTIDE SEQUENCE [LARGE SCALE GENOMIC DNA]</scope>
    <source>
        <strain evidence="5 8">MSK.2.26</strain>
    </source>
</reference>
<evidence type="ECO:0000256" key="2">
    <source>
        <dbReference type="ARBA" id="ARBA00023125"/>
    </source>
</evidence>
<reference evidence="6 7" key="1">
    <citation type="submission" date="2019-11" db="EMBL/GenBank/DDBJ databases">
        <title>FDA dAtabase for Regulatory Grade micrObial Sequences (FDA-ARGOS): Supporting development and validation of Infectious Disease Dx tests.</title>
        <authorList>
            <person name="Turner S."/>
            <person name="Byrd R."/>
            <person name="Tallon L."/>
            <person name="Sadzewicz L."/>
            <person name="Vavikolanu K."/>
            <person name="Mehta A."/>
            <person name="Aluvathingal J."/>
            <person name="Nadendla S."/>
            <person name="Myers T."/>
            <person name="Yan Y."/>
            <person name="Sichtig H."/>
        </authorList>
    </citation>
    <scope>NUCLEOTIDE SEQUENCE [LARGE SCALE GENOMIC DNA]</scope>
    <source>
        <strain evidence="6 7">FDAARGOS_739</strain>
    </source>
</reference>
<feature type="domain" description="HTH araC/xylS-type" evidence="4">
    <location>
        <begin position="179"/>
        <end position="267"/>
    </location>
</feature>
<keyword evidence="1" id="KW-0805">Transcription regulation</keyword>
<dbReference type="EMBL" id="CP050964">
    <property type="protein sequence ID" value="QIX90888.1"/>
    <property type="molecule type" value="Genomic_DNA"/>
</dbReference>
<reference evidence="5" key="3">
    <citation type="submission" date="2020-02" db="EMBL/GenBank/DDBJ databases">
        <authorList>
            <person name="Littmann E."/>
            <person name="Sorbara M."/>
        </authorList>
    </citation>
    <scope>NUCLEOTIDE SEQUENCE</scope>
    <source>
        <strain evidence="5">MSK.2.26</strain>
    </source>
</reference>
<dbReference type="GO" id="GO:0043565">
    <property type="term" value="F:sequence-specific DNA binding"/>
    <property type="evidence" value="ECO:0007669"/>
    <property type="project" value="InterPro"/>
</dbReference>
<evidence type="ECO:0000313" key="8">
    <source>
        <dbReference type="Proteomes" id="UP000719916"/>
    </source>
</evidence>
<gene>
    <name evidence="6" type="ORF">FOC47_10180</name>
    <name evidence="5" type="ORF">G5B26_21575</name>
</gene>
<evidence type="ECO:0000313" key="5">
    <source>
        <dbReference type="EMBL" id="NSJ46104.1"/>
    </source>
</evidence>
<evidence type="ECO:0000256" key="1">
    <source>
        <dbReference type="ARBA" id="ARBA00023015"/>
    </source>
</evidence>
<dbReference type="SUPFAM" id="SSF46689">
    <property type="entry name" value="Homeodomain-like"/>
    <property type="match status" value="1"/>
</dbReference>
<dbReference type="InterPro" id="IPR046532">
    <property type="entry name" value="DUF6597"/>
</dbReference>
<evidence type="ECO:0000259" key="4">
    <source>
        <dbReference type="PROSITE" id="PS01124"/>
    </source>
</evidence>
<dbReference type="PROSITE" id="PS01124">
    <property type="entry name" value="HTH_ARAC_FAMILY_2"/>
    <property type="match status" value="1"/>
</dbReference>
<dbReference type="PANTHER" id="PTHR43280">
    <property type="entry name" value="ARAC-FAMILY TRANSCRIPTIONAL REGULATOR"/>
    <property type="match status" value="1"/>
</dbReference>
<dbReference type="InterPro" id="IPR009057">
    <property type="entry name" value="Homeodomain-like_sf"/>
</dbReference>
<dbReference type="Gene3D" id="1.10.10.60">
    <property type="entry name" value="Homeodomain-like"/>
    <property type="match status" value="1"/>
</dbReference>
<accession>A0AAP9LYX6</accession>
<sequence>MIHRRFRWEVINILNITRYAIKNECLIPWVKFFWHIEAANADIHYKLLPTDCIDVILNLADDVVYETECNKIIAPPFHINGLRSKYSFIHQEKNIRILGISFYPHGLYPFVHKSLKEVQNKVVNLNGLSCSLGEKLKKAVSNETTDKIIAEIENTLIEELSLKQDFVDKAQLISDFITISDDISIKSFCDERSINIKTFERMFLYYTGYTPKILRRIKRFQNTCNQLVHQHISLTDITYDNNFTDQSYFIKEFTRFSGTAPRTFQTEKATVKENVKYKYL</sequence>
<organism evidence="6 7">
    <name type="scientific">Enterocloster clostridioformis</name>
    <dbReference type="NCBI Taxonomy" id="1531"/>
    <lineage>
        <taxon>Bacteria</taxon>
        <taxon>Bacillati</taxon>
        <taxon>Bacillota</taxon>
        <taxon>Clostridia</taxon>
        <taxon>Lachnospirales</taxon>
        <taxon>Lachnospiraceae</taxon>
        <taxon>Enterocloster</taxon>
    </lineage>
</organism>
<dbReference type="GO" id="GO:0003700">
    <property type="term" value="F:DNA-binding transcription factor activity"/>
    <property type="evidence" value="ECO:0007669"/>
    <property type="project" value="InterPro"/>
</dbReference>
<dbReference type="Proteomes" id="UP000501069">
    <property type="component" value="Chromosome"/>
</dbReference>
<evidence type="ECO:0000256" key="3">
    <source>
        <dbReference type="ARBA" id="ARBA00023163"/>
    </source>
</evidence>
<keyword evidence="3" id="KW-0804">Transcription</keyword>
<dbReference type="Pfam" id="PF20240">
    <property type="entry name" value="DUF6597"/>
    <property type="match status" value="1"/>
</dbReference>
<dbReference type="Pfam" id="PF12833">
    <property type="entry name" value="HTH_18"/>
    <property type="match status" value="1"/>
</dbReference>
<proteinExistence type="predicted"/>
<dbReference type="EMBL" id="JAAISW010000054">
    <property type="protein sequence ID" value="NSJ46104.1"/>
    <property type="molecule type" value="Genomic_DNA"/>
</dbReference>